<dbReference type="Proteomes" id="UP000317550">
    <property type="component" value="Chromosome"/>
</dbReference>
<dbReference type="GO" id="GO:0003677">
    <property type="term" value="F:DNA binding"/>
    <property type="evidence" value="ECO:0007669"/>
    <property type="project" value="InterPro"/>
</dbReference>
<keyword evidence="3" id="KW-1185">Reference proteome</keyword>
<organism evidence="2 3">
    <name type="scientific">Chitinimonas arctica</name>
    <dbReference type="NCBI Taxonomy" id="2594795"/>
    <lineage>
        <taxon>Bacteria</taxon>
        <taxon>Pseudomonadati</taxon>
        <taxon>Pseudomonadota</taxon>
        <taxon>Betaproteobacteria</taxon>
        <taxon>Neisseriales</taxon>
        <taxon>Chitinibacteraceae</taxon>
        <taxon>Chitinimonas</taxon>
    </lineage>
</organism>
<accession>A0A516SEZ0</accession>
<dbReference type="AlphaFoldDB" id="A0A516SEZ0"/>
<protein>
    <submittedName>
        <fullName evidence="2">Helix-turn-helix transcriptional regulator</fullName>
    </submittedName>
</protein>
<dbReference type="OrthoDB" id="7428772at2"/>
<dbReference type="Gene3D" id="1.10.260.40">
    <property type="entry name" value="lambda repressor-like DNA-binding domains"/>
    <property type="match status" value="1"/>
</dbReference>
<evidence type="ECO:0000259" key="1">
    <source>
        <dbReference type="PROSITE" id="PS50943"/>
    </source>
</evidence>
<dbReference type="SMART" id="SM00530">
    <property type="entry name" value="HTH_XRE"/>
    <property type="match status" value="1"/>
</dbReference>
<dbReference type="SUPFAM" id="SSF47413">
    <property type="entry name" value="lambda repressor-like DNA-binding domains"/>
    <property type="match status" value="1"/>
</dbReference>
<reference evidence="3" key="1">
    <citation type="submission" date="2019-07" db="EMBL/GenBank/DDBJ databases">
        <title>Chitinimonas sp. nov., isolated from Ny-Alesund, arctica soil.</title>
        <authorList>
            <person name="Xu Q."/>
            <person name="Peng F."/>
        </authorList>
    </citation>
    <scope>NUCLEOTIDE SEQUENCE [LARGE SCALE GENOMIC DNA]</scope>
    <source>
        <strain evidence="3">R3-44</strain>
    </source>
</reference>
<name>A0A516SEZ0_9NEIS</name>
<dbReference type="CDD" id="cd00093">
    <property type="entry name" value="HTH_XRE"/>
    <property type="match status" value="1"/>
</dbReference>
<dbReference type="EMBL" id="CP041730">
    <property type="protein sequence ID" value="QDQ26721.1"/>
    <property type="molecule type" value="Genomic_DNA"/>
</dbReference>
<evidence type="ECO:0000313" key="3">
    <source>
        <dbReference type="Proteomes" id="UP000317550"/>
    </source>
</evidence>
<dbReference type="InterPro" id="IPR001387">
    <property type="entry name" value="Cro/C1-type_HTH"/>
</dbReference>
<dbReference type="Pfam" id="PF01381">
    <property type="entry name" value="HTH_3"/>
    <property type="match status" value="1"/>
</dbReference>
<dbReference type="KEGG" id="cari:FNU76_10285"/>
<gene>
    <name evidence="2" type="ORF">FNU76_10285</name>
</gene>
<proteinExistence type="predicted"/>
<feature type="domain" description="HTH cro/C1-type" evidence="1">
    <location>
        <begin position="8"/>
        <end position="59"/>
    </location>
</feature>
<evidence type="ECO:0000313" key="2">
    <source>
        <dbReference type="EMBL" id="QDQ26721.1"/>
    </source>
</evidence>
<sequence>MNTIGQNIKRARTELGWSQQTLADRVPMSQPALHKLEQTGRTTKLVEVARAIGITVDELQSGQFSLEKSALPRRQNREHMTSEDVLEGLDDAGRAVIQALAAEMKAALAGGGSTNGFVAGVRALVAGMKQK</sequence>
<dbReference type="RefSeq" id="WP_144278115.1">
    <property type="nucleotide sequence ID" value="NZ_CP041730.1"/>
</dbReference>
<dbReference type="PROSITE" id="PS50943">
    <property type="entry name" value="HTH_CROC1"/>
    <property type="match status" value="1"/>
</dbReference>
<dbReference type="InterPro" id="IPR010982">
    <property type="entry name" value="Lambda_DNA-bd_dom_sf"/>
</dbReference>